<evidence type="ECO:0000313" key="10">
    <source>
        <dbReference type="EMBL" id="KAJ3055384.1"/>
    </source>
</evidence>
<evidence type="ECO:0000259" key="9">
    <source>
        <dbReference type="PROSITE" id="PS51293"/>
    </source>
</evidence>
<evidence type="ECO:0000256" key="1">
    <source>
        <dbReference type="ARBA" id="ARBA00023015"/>
    </source>
</evidence>
<reference evidence="10" key="1">
    <citation type="submission" date="2020-05" db="EMBL/GenBank/DDBJ databases">
        <title>Phylogenomic resolution of chytrid fungi.</title>
        <authorList>
            <person name="Stajich J.E."/>
            <person name="Amses K."/>
            <person name="Simmons R."/>
            <person name="Seto K."/>
            <person name="Myers J."/>
            <person name="Bonds A."/>
            <person name="Quandt C.A."/>
            <person name="Barry K."/>
            <person name="Liu P."/>
            <person name="Grigoriev I."/>
            <person name="Longcore J.E."/>
            <person name="James T.Y."/>
        </authorList>
    </citation>
    <scope>NUCLEOTIDE SEQUENCE</scope>
    <source>
        <strain evidence="10">JEL0318</strain>
    </source>
</reference>
<dbReference type="GO" id="GO:0016514">
    <property type="term" value="C:SWI/SNF complex"/>
    <property type="evidence" value="ECO:0007669"/>
    <property type="project" value="TreeGrafter"/>
</dbReference>
<dbReference type="InterPro" id="IPR009057">
    <property type="entry name" value="Homeodomain-like_sf"/>
</dbReference>
<dbReference type="PANTHER" id="PTHR12802">
    <property type="entry name" value="SWI/SNF COMPLEX-RELATED"/>
    <property type="match status" value="1"/>
</dbReference>
<gene>
    <name evidence="10" type="ORF">HK097_010660</name>
</gene>
<feature type="compositionally biased region" description="Acidic residues" evidence="6">
    <location>
        <begin position="70"/>
        <end position="142"/>
    </location>
</feature>
<feature type="non-terminal residue" evidence="10">
    <location>
        <position position="1"/>
    </location>
</feature>
<feature type="compositionally biased region" description="Low complexity" evidence="6">
    <location>
        <begin position="703"/>
        <end position="717"/>
    </location>
</feature>
<dbReference type="PROSITE" id="PS50934">
    <property type="entry name" value="SWIRM"/>
    <property type="match status" value="1"/>
</dbReference>
<keyword evidence="11" id="KW-1185">Reference proteome</keyword>
<feature type="compositionally biased region" description="Basic and acidic residues" evidence="6">
    <location>
        <begin position="611"/>
        <end position="632"/>
    </location>
</feature>
<protein>
    <recommendedName>
        <fullName evidence="12">SWIRM-domain-containing protein</fullName>
    </recommendedName>
</protein>
<dbReference type="PROSITE" id="PS51293">
    <property type="entry name" value="SANT"/>
    <property type="match status" value="1"/>
</dbReference>
<dbReference type="InterPro" id="IPR036388">
    <property type="entry name" value="WH-like_DNA-bd_sf"/>
</dbReference>
<dbReference type="Proteomes" id="UP001212841">
    <property type="component" value="Unassembled WGS sequence"/>
</dbReference>
<dbReference type="FunFam" id="1.10.10.10:FF:000020">
    <property type="entry name" value="SWI/SNF complex subunit SMARCC2 isoform c"/>
    <property type="match status" value="1"/>
</dbReference>
<dbReference type="SUPFAM" id="SSF57850">
    <property type="entry name" value="RING/U-box"/>
    <property type="match status" value="1"/>
</dbReference>
<name>A0AAD5SHB3_9FUNG</name>
<dbReference type="EMBL" id="JADGJD010000081">
    <property type="protein sequence ID" value="KAJ3055384.1"/>
    <property type="molecule type" value="Genomic_DNA"/>
</dbReference>
<feature type="compositionally biased region" description="Low complexity" evidence="6">
    <location>
        <begin position="1"/>
        <end position="18"/>
    </location>
</feature>
<keyword evidence="2" id="KW-0238">DNA-binding</keyword>
<dbReference type="Gene3D" id="1.10.10.60">
    <property type="entry name" value="Homeodomain-like"/>
    <property type="match status" value="1"/>
</dbReference>
<dbReference type="SMART" id="SM00717">
    <property type="entry name" value="SANT"/>
    <property type="match status" value="1"/>
</dbReference>
<dbReference type="InterPro" id="IPR032451">
    <property type="entry name" value="SMARCC_C"/>
</dbReference>
<dbReference type="GO" id="GO:0003677">
    <property type="term" value="F:DNA binding"/>
    <property type="evidence" value="ECO:0007669"/>
    <property type="project" value="UniProtKB-KW"/>
</dbReference>
<dbReference type="InterPro" id="IPR001005">
    <property type="entry name" value="SANT/Myb"/>
</dbReference>
<keyword evidence="1" id="KW-0805">Transcription regulation</keyword>
<dbReference type="PROSITE" id="PS50090">
    <property type="entry name" value="MYB_LIKE"/>
    <property type="match status" value="1"/>
</dbReference>
<evidence type="ECO:0008006" key="12">
    <source>
        <dbReference type="Google" id="ProtNLM"/>
    </source>
</evidence>
<feature type="region of interest" description="Disordered" evidence="6">
    <location>
        <begin position="611"/>
        <end position="732"/>
    </location>
</feature>
<keyword evidence="3" id="KW-0804">Transcription</keyword>
<dbReference type="InterPro" id="IPR017884">
    <property type="entry name" value="SANT_dom"/>
</dbReference>
<evidence type="ECO:0000313" key="11">
    <source>
        <dbReference type="Proteomes" id="UP001212841"/>
    </source>
</evidence>
<feature type="compositionally biased region" description="Acidic residues" evidence="6">
    <location>
        <begin position="40"/>
        <end position="58"/>
    </location>
</feature>
<dbReference type="FunFam" id="1.10.10.60:FF:000014">
    <property type="entry name" value="SWI/SNF complex subunit SMARCC2 isoform C"/>
    <property type="match status" value="1"/>
</dbReference>
<dbReference type="SUPFAM" id="SSF46689">
    <property type="entry name" value="Homeodomain-like"/>
    <property type="match status" value="2"/>
</dbReference>
<dbReference type="GO" id="GO:0042393">
    <property type="term" value="F:histone binding"/>
    <property type="evidence" value="ECO:0007669"/>
    <property type="project" value="TreeGrafter"/>
</dbReference>
<evidence type="ECO:0000259" key="7">
    <source>
        <dbReference type="PROSITE" id="PS50090"/>
    </source>
</evidence>
<evidence type="ECO:0000256" key="6">
    <source>
        <dbReference type="SAM" id="MobiDB-lite"/>
    </source>
</evidence>
<evidence type="ECO:0000256" key="4">
    <source>
        <dbReference type="ARBA" id="ARBA00023242"/>
    </source>
</evidence>
<keyword evidence="5" id="KW-0175">Coiled coil</keyword>
<evidence type="ECO:0000256" key="5">
    <source>
        <dbReference type="SAM" id="Coils"/>
    </source>
</evidence>
<dbReference type="AlphaFoldDB" id="A0AAD5SHB3"/>
<dbReference type="InterPro" id="IPR007526">
    <property type="entry name" value="SWIRM"/>
</dbReference>
<keyword evidence="4" id="KW-0539">Nucleus</keyword>
<dbReference type="Pfam" id="PF00249">
    <property type="entry name" value="Myb_DNA-binding"/>
    <property type="match status" value="1"/>
</dbReference>
<feature type="domain" description="SWIRM" evidence="8">
    <location>
        <begin position="249"/>
        <end position="346"/>
    </location>
</feature>
<feature type="compositionally biased region" description="Low complexity" evidence="6">
    <location>
        <begin position="174"/>
        <end position="191"/>
    </location>
</feature>
<dbReference type="GO" id="GO:0045893">
    <property type="term" value="P:positive regulation of DNA-templated transcription"/>
    <property type="evidence" value="ECO:0007669"/>
    <property type="project" value="TreeGrafter"/>
</dbReference>
<feature type="region of interest" description="Disordered" evidence="6">
    <location>
        <begin position="1"/>
        <end position="199"/>
    </location>
</feature>
<feature type="domain" description="Myb-like" evidence="7">
    <location>
        <begin position="487"/>
        <end position="529"/>
    </location>
</feature>
<comment type="caution">
    <text evidence="10">The sequence shown here is derived from an EMBL/GenBank/DDBJ whole genome shotgun (WGS) entry which is preliminary data.</text>
</comment>
<sequence>MSDFADSPSSSSFYDGPDQTSYGADSDSILGSLPPADESRLDDDDDNEDDDEDDDDDLDIHNTHNQYQDADQDQDEDEDLDPDQDQDHDQDDDQGDDDMNGDEGDEGGNDEGDEGAEEGDDDNDDLDDEGDEGDGGDEDNEGDQTINANALSAAGGHPHDGTQSAPGAGGLTGISGASAGPEAGAGTPGNADFMDVDPAAAPSTSLLPVGAAQGTQAPHPDTVLPVKIQDLAPTTPSHTKHLIAQAHEIIIPSYSVWFNISRIHENERKALPEFFNNRNKSKTPQVYKDYRDFMINTYRLNPLEYLTVTACRRNLAGDVCAIVRVHAFLEQWGLINYQVDPDTRPSSVGPAFTGHFRVTADTPRGLQPVYPAIPIPKPTPPATLANANHSLAASSSGVDKPIPTNLALSKNIFQRSQTPPPTKPRFTCSTCTVDCTLTRYHSAKPPPAGLDICANCYLDGRFPSTHYSGDFVKVVEQATKHGSDEGWTDQEDLLLLEGLEMYGEDWGRVSEHVGTRGREQCVIRFLNMPIEEGFKSGGWDLGGGDVKREDGGAAVDGGFGGLESKGVEGVLEDLAKRGVLGSGENPVLGLAAFLCGVVPRDVVEAAAKAAVEKVEEGRRKGNSESADEKKAAEASVAPRPVVADSGKGKEVVLEDVGSDAAAPSTVATTTDAMNIDQVEPPIETETEDVGSKADEGAATASSETQQTPTAMDTTDTTEQQRVKEGEQQPAAPTLTTTTAAALGAAAAKSYILAKNEETEMQKLTQQVVQLQLEKMKLKMRHFEEVEAVLEWERREVERERVAVWAGRVALARRSFGSSGGVGIPNGHG</sequence>
<organism evidence="10 11">
    <name type="scientific">Rhizophlyctis rosea</name>
    <dbReference type="NCBI Taxonomy" id="64517"/>
    <lineage>
        <taxon>Eukaryota</taxon>
        <taxon>Fungi</taxon>
        <taxon>Fungi incertae sedis</taxon>
        <taxon>Chytridiomycota</taxon>
        <taxon>Chytridiomycota incertae sedis</taxon>
        <taxon>Chytridiomycetes</taxon>
        <taxon>Rhizophlyctidales</taxon>
        <taxon>Rhizophlyctidaceae</taxon>
        <taxon>Rhizophlyctis</taxon>
    </lineage>
</organism>
<feature type="coiled-coil region" evidence="5">
    <location>
        <begin position="753"/>
        <end position="780"/>
    </location>
</feature>
<dbReference type="PANTHER" id="PTHR12802:SF41">
    <property type="entry name" value="BRAHMA ASSOCIATED PROTEIN 155 KDA"/>
    <property type="match status" value="1"/>
</dbReference>
<feature type="domain" description="SANT" evidence="9">
    <location>
        <begin position="482"/>
        <end position="533"/>
    </location>
</feature>
<dbReference type="Gene3D" id="1.10.10.10">
    <property type="entry name" value="Winged helix-like DNA-binding domain superfamily/Winged helix DNA-binding domain"/>
    <property type="match status" value="1"/>
</dbReference>
<accession>A0AAD5SHB3</accession>
<evidence type="ECO:0000259" key="8">
    <source>
        <dbReference type="PROSITE" id="PS50934"/>
    </source>
</evidence>
<dbReference type="Pfam" id="PF04433">
    <property type="entry name" value="SWIRM"/>
    <property type="match status" value="1"/>
</dbReference>
<dbReference type="Pfam" id="PF16495">
    <property type="entry name" value="SWIRM-assoc_1"/>
    <property type="match status" value="1"/>
</dbReference>
<evidence type="ECO:0000256" key="3">
    <source>
        <dbReference type="ARBA" id="ARBA00023163"/>
    </source>
</evidence>
<evidence type="ECO:0000256" key="2">
    <source>
        <dbReference type="ARBA" id="ARBA00023125"/>
    </source>
</evidence>
<proteinExistence type="predicted"/>